<dbReference type="GO" id="GO:0003700">
    <property type="term" value="F:DNA-binding transcription factor activity"/>
    <property type="evidence" value="ECO:0007669"/>
    <property type="project" value="InterPro"/>
</dbReference>
<dbReference type="EMBL" id="QUAV01000004">
    <property type="protein sequence ID" value="TPR24204.1"/>
    <property type="molecule type" value="Genomic_DNA"/>
</dbReference>
<evidence type="ECO:0000313" key="3">
    <source>
        <dbReference type="EMBL" id="TPR43261.1"/>
    </source>
</evidence>
<evidence type="ECO:0000259" key="1">
    <source>
        <dbReference type="Pfam" id="PF04542"/>
    </source>
</evidence>
<dbReference type="OrthoDB" id="1767844at2"/>
<organism evidence="3 5">
    <name type="scientific">Apilactobacillus micheneri</name>
    <dbReference type="NCBI Taxonomy" id="1899430"/>
    <lineage>
        <taxon>Bacteria</taxon>
        <taxon>Bacillati</taxon>
        <taxon>Bacillota</taxon>
        <taxon>Bacilli</taxon>
        <taxon>Lactobacillales</taxon>
        <taxon>Lactobacillaceae</taxon>
        <taxon>Apilactobacillus</taxon>
    </lineage>
</organism>
<dbReference type="Gene3D" id="1.10.1740.10">
    <property type="match status" value="1"/>
</dbReference>
<dbReference type="Pfam" id="PF04542">
    <property type="entry name" value="Sigma70_r2"/>
    <property type="match status" value="1"/>
</dbReference>
<proteinExistence type="predicted"/>
<dbReference type="Proteomes" id="UP000777560">
    <property type="component" value="Unassembled WGS sequence"/>
</dbReference>
<dbReference type="SUPFAM" id="SSF88946">
    <property type="entry name" value="Sigma2 domain of RNA polymerase sigma factors"/>
    <property type="match status" value="1"/>
</dbReference>
<dbReference type="GeneID" id="58108837"/>
<reference evidence="3 4" key="1">
    <citation type="submission" date="2018-08" db="EMBL/GenBank/DDBJ databases">
        <title>Comparative genomics of wild bee and flower associated Lactobacillus reveals potential adaptation to the bee host.</title>
        <authorList>
            <person name="Vuong H.Q."/>
            <person name="Mcfrederick Q.S."/>
        </authorList>
    </citation>
    <scope>NUCLEOTIDE SEQUENCE</scope>
    <source>
        <strain evidence="2 4">HV_13</strain>
        <strain evidence="3">HV_63</strain>
    </source>
</reference>
<dbReference type="InterPro" id="IPR007627">
    <property type="entry name" value="RNA_pol_sigma70_r2"/>
</dbReference>
<dbReference type="RefSeq" id="WP_105964966.1">
    <property type="nucleotide sequence ID" value="NZ_BAABXB010000143.1"/>
</dbReference>
<keyword evidence="4" id="KW-1185">Reference proteome</keyword>
<evidence type="ECO:0000313" key="5">
    <source>
        <dbReference type="Proteomes" id="UP000784700"/>
    </source>
</evidence>
<feature type="domain" description="RNA polymerase sigma-70 region 2" evidence="1">
    <location>
        <begin position="25"/>
        <end position="93"/>
    </location>
</feature>
<dbReference type="InterPro" id="IPR013325">
    <property type="entry name" value="RNA_pol_sigma_r2"/>
</dbReference>
<protein>
    <submittedName>
        <fullName evidence="3">Sigma-70 family RNA polymerase sigma factor</fullName>
    </submittedName>
</protein>
<dbReference type="AlphaFoldDB" id="A0A2S2JKV8"/>
<dbReference type="Proteomes" id="UP000784700">
    <property type="component" value="Unassembled WGS sequence"/>
</dbReference>
<sequence length="208" mass="25230">MNNCLIDLQLIKNFKNGHDEYFDELFIKYKPIVKKLWHQYYFNDIDEDDWFQEARITMLKIIDKFDINRGTSFGMLYKRSLKNRLFDILRKSKAKKRMPIDKKVSFNVNEEYYSNCVEDCRRLHPEFSLKMDAVRKKLVTRCSMFEKELLFKMSSSKLESDDYQLVKFKQINKINDEQFRNCCSRIKNKLKIILVEEGILKDDRKIDD</sequence>
<name>A0A2S2JKV8_9LACO</name>
<dbReference type="EMBL" id="QUBG01000006">
    <property type="protein sequence ID" value="TPR43261.1"/>
    <property type="molecule type" value="Genomic_DNA"/>
</dbReference>
<comment type="caution">
    <text evidence="3">The sequence shown here is derived from an EMBL/GenBank/DDBJ whole genome shotgun (WGS) entry which is preliminary data.</text>
</comment>
<evidence type="ECO:0000313" key="4">
    <source>
        <dbReference type="Proteomes" id="UP000777560"/>
    </source>
</evidence>
<evidence type="ECO:0000313" key="2">
    <source>
        <dbReference type="EMBL" id="TPR24204.1"/>
    </source>
</evidence>
<gene>
    <name evidence="2" type="ORF">DY114_05980</name>
    <name evidence="3" type="ORF">DY130_06180</name>
</gene>
<accession>A0A2S2JKV8</accession>
<dbReference type="GO" id="GO:0006352">
    <property type="term" value="P:DNA-templated transcription initiation"/>
    <property type="evidence" value="ECO:0007669"/>
    <property type="project" value="InterPro"/>
</dbReference>